<sequence length="173" mass="19325">MIRATIITFTITNRTMSSISSKDKISLSGSHSPKKSSVSMDQTMSPAKFLSIANFTLLAMVREFNEHLPRSKDRHLGPLKEHCSLLSDPNCRDNRAPPRCVGYSQSKSKPSKLYLRMNEVTCCTNFPLVTGSETMFDSCLQESISSNGKTNDLTYNENGRSSLTIYYPLVNDI</sequence>
<evidence type="ECO:0000313" key="2">
    <source>
        <dbReference type="EnsemblMetazoa" id="GPPI012324-PA"/>
    </source>
</evidence>
<accession>A0A1B0AXT5</accession>
<feature type="compositionally biased region" description="Low complexity" evidence="1">
    <location>
        <begin position="26"/>
        <end position="39"/>
    </location>
</feature>
<protein>
    <submittedName>
        <fullName evidence="2">Uncharacterized protein</fullName>
    </submittedName>
</protein>
<evidence type="ECO:0000313" key="3">
    <source>
        <dbReference type="Proteomes" id="UP000092460"/>
    </source>
</evidence>
<feature type="region of interest" description="Disordered" evidence="1">
    <location>
        <begin position="20"/>
        <end position="40"/>
    </location>
</feature>
<dbReference type="EnsemblMetazoa" id="GPPI012324-RA">
    <property type="protein sequence ID" value="GPPI012324-PA"/>
    <property type="gene ID" value="GPPI012324"/>
</dbReference>
<evidence type="ECO:0000256" key="1">
    <source>
        <dbReference type="SAM" id="MobiDB-lite"/>
    </source>
</evidence>
<dbReference type="Proteomes" id="UP000092460">
    <property type="component" value="Unassembled WGS sequence"/>
</dbReference>
<proteinExistence type="predicted"/>
<dbReference type="VEuPathDB" id="VectorBase:GPPI012324"/>
<keyword evidence="3" id="KW-1185">Reference proteome</keyword>
<organism evidence="2 3">
    <name type="scientific">Glossina palpalis gambiensis</name>
    <dbReference type="NCBI Taxonomy" id="67801"/>
    <lineage>
        <taxon>Eukaryota</taxon>
        <taxon>Metazoa</taxon>
        <taxon>Ecdysozoa</taxon>
        <taxon>Arthropoda</taxon>
        <taxon>Hexapoda</taxon>
        <taxon>Insecta</taxon>
        <taxon>Pterygota</taxon>
        <taxon>Neoptera</taxon>
        <taxon>Endopterygota</taxon>
        <taxon>Diptera</taxon>
        <taxon>Brachycera</taxon>
        <taxon>Muscomorpha</taxon>
        <taxon>Hippoboscoidea</taxon>
        <taxon>Glossinidae</taxon>
        <taxon>Glossina</taxon>
    </lineage>
</organism>
<reference evidence="3" key="1">
    <citation type="submission" date="2015-01" db="EMBL/GenBank/DDBJ databases">
        <authorList>
            <person name="Aksoy S."/>
            <person name="Warren W."/>
            <person name="Wilson R.K."/>
        </authorList>
    </citation>
    <scope>NUCLEOTIDE SEQUENCE [LARGE SCALE GENOMIC DNA]</scope>
    <source>
        <strain evidence="3">IAEA</strain>
    </source>
</reference>
<dbReference type="AlphaFoldDB" id="A0A1B0AXT5"/>
<name>A0A1B0AXT5_9MUSC</name>
<dbReference type="EMBL" id="JXJN01005406">
    <property type="status" value="NOT_ANNOTATED_CDS"/>
    <property type="molecule type" value="Genomic_DNA"/>
</dbReference>
<reference evidence="2" key="2">
    <citation type="submission" date="2020-05" db="UniProtKB">
        <authorList>
            <consortium name="EnsemblMetazoa"/>
        </authorList>
    </citation>
    <scope>IDENTIFICATION</scope>
    <source>
        <strain evidence="2">IAEA</strain>
    </source>
</reference>